<keyword evidence="11" id="KW-0472">Membrane</keyword>
<dbReference type="InterPro" id="IPR000014">
    <property type="entry name" value="PAS"/>
</dbReference>
<accession>A0A2P5P777</accession>
<gene>
    <name evidence="12" type="ORF">JP09_004985</name>
</gene>
<dbReference type="SUPFAM" id="SSF55874">
    <property type="entry name" value="ATPase domain of HSP90 chaperone/DNA topoisomerase II/histidine kinase"/>
    <property type="match status" value="1"/>
</dbReference>
<dbReference type="InterPro" id="IPR050736">
    <property type="entry name" value="Sensor_HK_Regulatory"/>
</dbReference>
<keyword evidence="10" id="KW-0902">Two-component regulatory system</keyword>
<reference evidence="12 13" key="1">
    <citation type="journal article" date="2017" name="ISME J.">
        <title>Grape pomace compost harbors organohalide-respiring Dehalogenimonas species with novel reductive dehalogenase genes.</title>
        <authorList>
            <person name="Yang Y."/>
            <person name="Higgins S.A."/>
            <person name="Yan J."/>
            <person name="Simsir B."/>
            <person name="Chourey K."/>
            <person name="Iyer R."/>
            <person name="Hettich R.L."/>
            <person name="Baldwin B."/>
            <person name="Ogles D.M."/>
            <person name="Loffler F.E."/>
        </authorList>
    </citation>
    <scope>NUCLEOTIDE SEQUENCE [LARGE SCALE GENOMIC DNA]</scope>
    <source>
        <strain evidence="12 13">GP</strain>
    </source>
</reference>
<evidence type="ECO:0000256" key="3">
    <source>
        <dbReference type="ARBA" id="ARBA00012438"/>
    </source>
</evidence>
<dbReference type="EC" id="2.7.13.3" evidence="3"/>
<dbReference type="AlphaFoldDB" id="A0A2P5P777"/>
<dbReference type="EMBL" id="JQAN02000009">
    <property type="protein sequence ID" value="PPD58151.1"/>
    <property type="molecule type" value="Genomic_DNA"/>
</dbReference>
<comment type="subcellular location">
    <subcellularLocation>
        <location evidence="2">Cell membrane</location>
    </subcellularLocation>
</comment>
<dbReference type="SUPFAM" id="SSF55785">
    <property type="entry name" value="PYP-like sensor domain (PAS domain)"/>
    <property type="match status" value="1"/>
</dbReference>
<evidence type="ECO:0000256" key="5">
    <source>
        <dbReference type="ARBA" id="ARBA00022553"/>
    </source>
</evidence>
<dbReference type="PANTHER" id="PTHR43711:SF1">
    <property type="entry name" value="HISTIDINE KINASE 1"/>
    <property type="match status" value="1"/>
</dbReference>
<keyword evidence="4" id="KW-1003">Cell membrane</keyword>
<evidence type="ECO:0000256" key="11">
    <source>
        <dbReference type="ARBA" id="ARBA00023136"/>
    </source>
</evidence>
<evidence type="ECO:0000256" key="7">
    <source>
        <dbReference type="ARBA" id="ARBA00022741"/>
    </source>
</evidence>
<proteinExistence type="predicted"/>
<dbReference type="SMART" id="SM00388">
    <property type="entry name" value="HisKA"/>
    <property type="match status" value="1"/>
</dbReference>
<evidence type="ECO:0000256" key="6">
    <source>
        <dbReference type="ARBA" id="ARBA00022679"/>
    </source>
</evidence>
<dbReference type="Pfam" id="PF13426">
    <property type="entry name" value="PAS_9"/>
    <property type="match status" value="1"/>
</dbReference>
<dbReference type="Gene3D" id="3.30.450.20">
    <property type="entry name" value="PAS domain"/>
    <property type="match status" value="1"/>
</dbReference>
<evidence type="ECO:0000256" key="9">
    <source>
        <dbReference type="ARBA" id="ARBA00022840"/>
    </source>
</evidence>
<dbReference type="Gene3D" id="3.30.565.10">
    <property type="entry name" value="Histidine kinase-like ATPase, C-terminal domain"/>
    <property type="match status" value="1"/>
</dbReference>
<keyword evidence="5" id="KW-0597">Phosphoprotein</keyword>
<dbReference type="SMART" id="SM00091">
    <property type="entry name" value="PAS"/>
    <property type="match status" value="1"/>
</dbReference>
<evidence type="ECO:0000313" key="13">
    <source>
        <dbReference type="Proteomes" id="UP000235653"/>
    </source>
</evidence>
<dbReference type="InterPro" id="IPR003594">
    <property type="entry name" value="HATPase_dom"/>
</dbReference>
<dbReference type="PANTHER" id="PTHR43711">
    <property type="entry name" value="TWO-COMPONENT HISTIDINE KINASE"/>
    <property type="match status" value="1"/>
</dbReference>
<dbReference type="FunFam" id="3.30.565.10:FF:000023">
    <property type="entry name" value="PAS domain-containing sensor histidine kinase"/>
    <property type="match status" value="1"/>
</dbReference>
<dbReference type="SUPFAM" id="SSF47384">
    <property type="entry name" value="Homodimeric domain of signal transducing histidine kinase"/>
    <property type="match status" value="1"/>
</dbReference>
<protein>
    <recommendedName>
        <fullName evidence="3">histidine kinase</fullName>
        <ecNumber evidence="3">2.7.13.3</ecNumber>
    </recommendedName>
</protein>
<evidence type="ECO:0000256" key="1">
    <source>
        <dbReference type="ARBA" id="ARBA00000085"/>
    </source>
</evidence>
<evidence type="ECO:0000256" key="8">
    <source>
        <dbReference type="ARBA" id="ARBA00022777"/>
    </source>
</evidence>
<dbReference type="Gene3D" id="1.10.287.130">
    <property type="match status" value="1"/>
</dbReference>
<keyword evidence="9" id="KW-0067">ATP-binding</keyword>
<sequence>MAQNSPGSDIYQVIFKNNPDPIIFCSVRTFTIEEVTPSACSLYGYAREEILRESISRIVAPESLESLKKMLLAIPEGVQASFDATLVSRQGRLFPTEINARLFEFNGQKAAVLACRDVGFRKGTEKQREDLLQQEIKLREKFQADKDMRTNYTRALVHELKTPLTSLMASSDYLVSHIRKEPLLSFAKNINFGAKAVNHRIDELHDLIRLELGTLNLEFYPVNLRQLLREITEFVKPTAERSELAFSLELPARLPRVWGDRERLQQVIMNLLNNAFKYTPKKGSVIMKASVQPGELVVEVRDTGCGMSPDTQKALFQPYERRDPGQQRKDGLGLGLVITRAIVERYKGRIWVESELGRGSRFFVALPTVKKGEKNESADN</sequence>
<dbReference type="InterPro" id="IPR005467">
    <property type="entry name" value="His_kinase_dom"/>
</dbReference>
<dbReference type="InterPro" id="IPR035965">
    <property type="entry name" value="PAS-like_dom_sf"/>
</dbReference>
<dbReference type="SMART" id="SM00387">
    <property type="entry name" value="HATPase_c"/>
    <property type="match status" value="1"/>
</dbReference>
<dbReference type="CDD" id="cd00130">
    <property type="entry name" value="PAS"/>
    <property type="match status" value="1"/>
</dbReference>
<dbReference type="RefSeq" id="WP_102331159.1">
    <property type="nucleotide sequence ID" value="NZ_CP058566.2"/>
</dbReference>
<keyword evidence="13" id="KW-1185">Reference proteome</keyword>
<dbReference type="InterPro" id="IPR004358">
    <property type="entry name" value="Sig_transdc_His_kin-like_C"/>
</dbReference>
<dbReference type="GO" id="GO:0005886">
    <property type="term" value="C:plasma membrane"/>
    <property type="evidence" value="ECO:0007669"/>
    <property type="project" value="UniProtKB-SubCell"/>
</dbReference>
<keyword evidence="6" id="KW-0808">Transferase</keyword>
<evidence type="ECO:0000313" key="12">
    <source>
        <dbReference type="EMBL" id="PPD58151.1"/>
    </source>
</evidence>
<dbReference type="Pfam" id="PF02518">
    <property type="entry name" value="HATPase_c"/>
    <property type="match status" value="1"/>
</dbReference>
<dbReference type="PROSITE" id="PS50109">
    <property type="entry name" value="HIS_KIN"/>
    <property type="match status" value="1"/>
</dbReference>
<dbReference type="InterPro" id="IPR003661">
    <property type="entry name" value="HisK_dim/P_dom"/>
</dbReference>
<dbReference type="PROSITE" id="PS50112">
    <property type="entry name" value="PAS"/>
    <property type="match status" value="1"/>
</dbReference>
<dbReference type="NCBIfam" id="TIGR00229">
    <property type="entry name" value="sensory_box"/>
    <property type="match status" value="1"/>
</dbReference>
<comment type="caution">
    <text evidence="12">The sequence shown here is derived from an EMBL/GenBank/DDBJ whole genome shotgun (WGS) entry which is preliminary data.</text>
</comment>
<dbReference type="GO" id="GO:0000155">
    <property type="term" value="F:phosphorelay sensor kinase activity"/>
    <property type="evidence" value="ECO:0007669"/>
    <property type="project" value="InterPro"/>
</dbReference>
<dbReference type="OrthoDB" id="9777816at2"/>
<organism evidence="12 13">
    <name type="scientific">Dehalogenimonas etheniformans</name>
    <dbReference type="NCBI Taxonomy" id="1536648"/>
    <lineage>
        <taxon>Bacteria</taxon>
        <taxon>Bacillati</taxon>
        <taxon>Chloroflexota</taxon>
        <taxon>Dehalococcoidia</taxon>
        <taxon>Dehalococcoidales</taxon>
        <taxon>Dehalococcoidaceae</taxon>
        <taxon>Dehalogenimonas</taxon>
    </lineage>
</organism>
<name>A0A2P5P777_9CHLR</name>
<dbReference type="InterPro" id="IPR036097">
    <property type="entry name" value="HisK_dim/P_sf"/>
</dbReference>
<dbReference type="InterPro" id="IPR036890">
    <property type="entry name" value="HATPase_C_sf"/>
</dbReference>
<keyword evidence="7" id="KW-0547">Nucleotide-binding</keyword>
<evidence type="ECO:0000256" key="10">
    <source>
        <dbReference type="ARBA" id="ARBA00023012"/>
    </source>
</evidence>
<dbReference type="GO" id="GO:0005524">
    <property type="term" value="F:ATP binding"/>
    <property type="evidence" value="ECO:0007669"/>
    <property type="project" value="UniProtKB-KW"/>
</dbReference>
<keyword evidence="8 12" id="KW-0418">Kinase</keyword>
<dbReference type="CDD" id="cd00082">
    <property type="entry name" value="HisKA"/>
    <property type="match status" value="1"/>
</dbReference>
<evidence type="ECO:0000256" key="2">
    <source>
        <dbReference type="ARBA" id="ARBA00004236"/>
    </source>
</evidence>
<dbReference type="PRINTS" id="PR00344">
    <property type="entry name" value="BCTRLSENSOR"/>
</dbReference>
<evidence type="ECO:0000256" key="4">
    <source>
        <dbReference type="ARBA" id="ARBA00022475"/>
    </source>
</evidence>
<dbReference type="Proteomes" id="UP000235653">
    <property type="component" value="Unassembled WGS sequence"/>
</dbReference>
<comment type="catalytic activity">
    <reaction evidence="1">
        <text>ATP + protein L-histidine = ADP + protein N-phospho-L-histidine.</text>
        <dbReference type="EC" id="2.7.13.3"/>
    </reaction>
</comment>